<dbReference type="GO" id="GO:0008973">
    <property type="term" value="F:phosphopentomutase activity"/>
    <property type="evidence" value="ECO:0007669"/>
    <property type="project" value="TreeGrafter"/>
</dbReference>
<dbReference type="InterPro" id="IPR005846">
    <property type="entry name" value="A-D-PHexomutase_a/b/a-III"/>
</dbReference>
<evidence type="ECO:0000313" key="11">
    <source>
        <dbReference type="EMBL" id="AFK16122.1"/>
    </source>
</evidence>
<evidence type="ECO:0000259" key="8">
    <source>
        <dbReference type="Pfam" id="PF02878"/>
    </source>
</evidence>
<dbReference type="Pfam" id="PF02878">
    <property type="entry name" value="PGM_PMM_I"/>
    <property type="match status" value="1"/>
</dbReference>
<feature type="domain" description="Alpha-D-phosphohexomutase alpha/beta/alpha" evidence="9">
    <location>
        <begin position="205"/>
        <end position="293"/>
    </location>
</feature>
<evidence type="ECO:0000256" key="4">
    <source>
        <dbReference type="ARBA" id="ARBA00022723"/>
    </source>
</evidence>
<reference evidence="11 12" key="1">
    <citation type="journal article" date="2013" name="J. Biotechnol.">
        <title>Genome sequence of Corynebacterium pseudotuberculosis biovar equi strain 258 and prediction of antigenic targets to improve biotechnological vaccine production.</title>
        <authorList>
            <person name="Soares S.C."/>
            <person name="Trost E."/>
            <person name="Ramos R.T."/>
            <person name="Carneiro A.R."/>
            <person name="Santos A.R."/>
            <person name="Pinto A.C."/>
            <person name="Barbosa E."/>
            <person name="Aburjaile F."/>
            <person name="Ali A."/>
            <person name="Diniz C.A."/>
            <person name="Hassan S.S."/>
            <person name="Fiaux K."/>
            <person name="Guimaraes L.C."/>
            <person name="Bakhtiar S.M."/>
            <person name="Pereira U."/>
            <person name="Almeida S.S."/>
            <person name="Abreu V.A."/>
            <person name="Rocha F.S."/>
            <person name="Dorella F.A."/>
            <person name="Miyoshi A."/>
            <person name="Silva A."/>
            <person name="Azevedo V."/>
            <person name="Tauch A."/>
        </authorList>
    </citation>
    <scope>NUCLEOTIDE SEQUENCE [LARGE SCALE GENOMIC DNA]</scope>
    <source>
        <strain evidence="11 12">258</strain>
    </source>
</reference>
<dbReference type="AlphaFoldDB" id="A0AAU8PW72"/>
<evidence type="ECO:0000256" key="3">
    <source>
        <dbReference type="ARBA" id="ARBA00022553"/>
    </source>
</evidence>
<evidence type="ECO:0000259" key="10">
    <source>
        <dbReference type="Pfam" id="PF02880"/>
    </source>
</evidence>
<evidence type="ECO:0000256" key="5">
    <source>
        <dbReference type="ARBA" id="ARBA00022842"/>
    </source>
</evidence>
<dbReference type="InterPro" id="IPR005841">
    <property type="entry name" value="Alpha-D-phosphohexomutase_SF"/>
</dbReference>
<dbReference type="PROSITE" id="PS00710">
    <property type="entry name" value="PGM_PMM"/>
    <property type="match status" value="1"/>
</dbReference>
<dbReference type="GO" id="GO:0006166">
    <property type="term" value="P:purine ribonucleoside salvage"/>
    <property type="evidence" value="ECO:0007669"/>
    <property type="project" value="TreeGrafter"/>
</dbReference>
<dbReference type="RefSeq" id="WP_014366581.1">
    <property type="nucleotide sequence ID" value="NC_017945.3"/>
</dbReference>
<evidence type="ECO:0000256" key="6">
    <source>
        <dbReference type="ARBA" id="ARBA00023235"/>
    </source>
</evidence>
<dbReference type="Gene3D" id="3.30.310.50">
    <property type="entry name" value="Alpha-D-phosphohexomutase, C-terminal domain"/>
    <property type="match status" value="1"/>
</dbReference>
<dbReference type="InterPro" id="IPR016066">
    <property type="entry name" value="A-D-PHexomutase_CS"/>
</dbReference>
<dbReference type="Pfam" id="PF02880">
    <property type="entry name" value="PGM_PMM_III"/>
    <property type="match status" value="1"/>
</dbReference>
<dbReference type="PANTHER" id="PTHR45745:SF1">
    <property type="entry name" value="PHOSPHOGLUCOMUTASE 2B-RELATED"/>
    <property type="match status" value="1"/>
</dbReference>
<accession>A0AAU8PW72</accession>
<dbReference type="InterPro" id="IPR005845">
    <property type="entry name" value="A-D-PHexomutase_a/b/a-II"/>
</dbReference>
<evidence type="ECO:0000256" key="1">
    <source>
        <dbReference type="ARBA" id="ARBA00001946"/>
    </source>
</evidence>
<comment type="similarity">
    <text evidence="2 7">Belongs to the phosphohexose mutase family.</text>
</comment>
<organism evidence="11 12">
    <name type="scientific">Corynebacterium pseudotuberculosis 258</name>
    <dbReference type="NCBI Taxonomy" id="1168865"/>
    <lineage>
        <taxon>Bacteria</taxon>
        <taxon>Bacillati</taxon>
        <taxon>Actinomycetota</taxon>
        <taxon>Actinomycetes</taxon>
        <taxon>Mycobacteriales</taxon>
        <taxon>Corynebacteriaceae</taxon>
        <taxon>Corynebacterium</taxon>
    </lineage>
</organism>
<keyword evidence="6" id="KW-0413">Isomerase</keyword>
<evidence type="ECO:0000313" key="12">
    <source>
        <dbReference type="Proteomes" id="UP000006465"/>
    </source>
</evidence>
<feature type="domain" description="Alpha-D-phosphohexomutase alpha/beta/alpha" evidence="8">
    <location>
        <begin position="55"/>
        <end position="166"/>
    </location>
</feature>
<proteinExistence type="inferred from homology"/>
<dbReference type="InterPro" id="IPR036900">
    <property type="entry name" value="A-D-PHexomutase_C_sf"/>
</dbReference>
<dbReference type="Pfam" id="PF02879">
    <property type="entry name" value="PGM_PMM_II"/>
    <property type="match status" value="1"/>
</dbReference>
<name>A0AAU8PW72_CORPS</name>
<dbReference type="InterPro" id="IPR005844">
    <property type="entry name" value="A-D-PHexomutase_a/b/a-I"/>
</dbReference>
<evidence type="ECO:0000256" key="7">
    <source>
        <dbReference type="RuleBase" id="RU004326"/>
    </source>
</evidence>
<dbReference type="SUPFAM" id="SSF53738">
    <property type="entry name" value="Phosphoglucomutase, first 3 domains"/>
    <property type="match status" value="3"/>
</dbReference>
<keyword evidence="3" id="KW-0597">Phosphoprotein</keyword>
<dbReference type="CDD" id="cd05799">
    <property type="entry name" value="PGM2"/>
    <property type="match status" value="1"/>
</dbReference>
<dbReference type="PANTHER" id="PTHR45745">
    <property type="entry name" value="PHOSPHOMANNOMUTASE 45A"/>
    <property type="match status" value="1"/>
</dbReference>
<evidence type="ECO:0000259" key="9">
    <source>
        <dbReference type="Pfam" id="PF02879"/>
    </source>
</evidence>
<keyword evidence="5 7" id="KW-0460">Magnesium</keyword>
<protein>
    <submittedName>
        <fullName evidence="11">Phospho-sugar mutase</fullName>
    </submittedName>
</protein>
<dbReference type="SUPFAM" id="SSF55957">
    <property type="entry name" value="Phosphoglucomutase, C-terminal domain"/>
    <property type="match status" value="1"/>
</dbReference>
<keyword evidence="4 7" id="KW-0479">Metal-binding</keyword>
<dbReference type="Gene3D" id="3.40.120.10">
    <property type="entry name" value="Alpha-D-Glucose-1,6-Bisphosphate, subunit A, domain 3"/>
    <property type="match status" value="3"/>
</dbReference>
<evidence type="ECO:0000256" key="2">
    <source>
        <dbReference type="ARBA" id="ARBA00010231"/>
    </source>
</evidence>
<dbReference type="GO" id="GO:0000287">
    <property type="term" value="F:magnesium ion binding"/>
    <property type="evidence" value="ECO:0007669"/>
    <property type="project" value="InterPro"/>
</dbReference>
<feature type="domain" description="Alpha-D-phosphohexomutase alpha/beta/alpha" evidence="10">
    <location>
        <begin position="306"/>
        <end position="413"/>
    </location>
</feature>
<dbReference type="EMBL" id="CP003540">
    <property type="protein sequence ID" value="AFK16122.1"/>
    <property type="molecule type" value="Genomic_DNA"/>
</dbReference>
<dbReference type="PRINTS" id="PR00509">
    <property type="entry name" value="PGMPMM"/>
</dbReference>
<dbReference type="Proteomes" id="UP000006465">
    <property type="component" value="Chromosome"/>
</dbReference>
<dbReference type="GO" id="GO:0005975">
    <property type="term" value="P:carbohydrate metabolic process"/>
    <property type="evidence" value="ECO:0007669"/>
    <property type="project" value="InterPro"/>
</dbReference>
<dbReference type="KEGG" id="coe:CP258_02535"/>
<dbReference type="InterPro" id="IPR016055">
    <property type="entry name" value="A-D-PHexomutase_a/b/a-I/II/III"/>
</dbReference>
<comment type="cofactor">
    <cofactor evidence="1">
        <name>Mg(2+)</name>
        <dbReference type="ChEBI" id="CHEBI:18420"/>
    </cofactor>
</comment>
<gene>
    <name evidence="11" type="ORF">CP258_02535</name>
</gene>
<sequence length="533" mass="56986">MSLRFGTAGVRAPVGPASNQMNVGNVTKFTSAVAMWLAEQAAASPTPHARTYPQDLIKGIGDVFHDDAAPLRVAVGYDARYGSHAFATTTAEVFAGAGFEVFLMPMPAPTQLIPWLIRKWELDGGVQITASHNPAADNGYKVYCHNGRQLIDASARSIEAIYDGIDDSSQIPRVSVRPSSDLLRRYIDDAVSTIIPAQADLLRVNSDRANLRVAFTAMHGVGGRTLQVCLQAAGFAQVFPVRSQLYPDPTFPTVDFPNPEEPTAVAALLEHGEAVDADVLIALDPDADRCAVGIRTEHGTLRMLRGDELGPLLAARLVPNWSPEDAIPQPVVATTTVSSQLLSVMAKDRGWLYQETPIGFKNLAAAAASAAQDGGIAYACEEANGVAPDLHRVGDKDGVVTALVACAWAAELKGLGLGLHSALHDLYRQYGYFTGTQIAVRTIDPAELVSDWVANPPEHLAGLAVTATQLPEIRGLKLSGSNEDASIRAIVRASGTESKVKMYLEVSQATSVEQAEELLAQLCDEMRSRALRF</sequence>